<proteinExistence type="inferred from homology"/>
<dbReference type="InterPro" id="IPR013342">
    <property type="entry name" value="Mandelate_racemase_C"/>
</dbReference>
<evidence type="ECO:0000313" key="7">
    <source>
        <dbReference type="Proteomes" id="UP000184386"/>
    </source>
</evidence>
<dbReference type="SUPFAM" id="SSF54826">
    <property type="entry name" value="Enolase N-terminal domain-like"/>
    <property type="match status" value="1"/>
</dbReference>
<dbReference type="AlphaFoldDB" id="A0A1M7CZI3"/>
<dbReference type="GO" id="GO:0000287">
    <property type="term" value="F:magnesium ion binding"/>
    <property type="evidence" value="ECO:0007669"/>
    <property type="project" value="UniProtKB-ARBA"/>
</dbReference>
<comment type="function">
    <text evidence="1">Has no detectable activity with D-mannonate and with a panel of 70 other acid sugars (in vitro), in spite of the conservation of the residues that are expected to be important for catalytic activity and cofactor binding. May have evolved a divergent function.</text>
</comment>
<evidence type="ECO:0000256" key="1">
    <source>
        <dbReference type="ARBA" id="ARBA00003553"/>
    </source>
</evidence>
<dbReference type="InterPro" id="IPR036849">
    <property type="entry name" value="Enolase-like_C_sf"/>
</dbReference>
<evidence type="ECO:0000256" key="4">
    <source>
        <dbReference type="ARBA" id="ARBA00022842"/>
    </source>
</evidence>
<reference evidence="6 7" key="1">
    <citation type="submission" date="2016-11" db="EMBL/GenBank/DDBJ databases">
        <authorList>
            <person name="Jaros S."/>
            <person name="Januszkiewicz K."/>
            <person name="Wedrychowicz H."/>
        </authorList>
    </citation>
    <scope>NUCLEOTIDE SEQUENCE [LARGE SCALE GENOMIC DNA]</scope>
    <source>
        <strain evidence="6 7">DSM 15929</strain>
    </source>
</reference>
<dbReference type="GO" id="GO:0009063">
    <property type="term" value="P:amino acid catabolic process"/>
    <property type="evidence" value="ECO:0007669"/>
    <property type="project" value="InterPro"/>
</dbReference>
<gene>
    <name evidence="6" type="ORF">SAMN02745136_05560</name>
</gene>
<evidence type="ECO:0000256" key="2">
    <source>
        <dbReference type="ARBA" id="ARBA00010339"/>
    </source>
</evidence>
<dbReference type="EMBL" id="FRAC01000048">
    <property type="protein sequence ID" value="SHL72553.1"/>
    <property type="molecule type" value="Genomic_DNA"/>
</dbReference>
<dbReference type="Gene3D" id="3.30.390.10">
    <property type="entry name" value="Enolase-like, N-terminal domain"/>
    <property type="match status" value="1"/>
</dbReference>
<dbReference type="FunFam" id="3.20.20.120:FF:000011">
    <property type="entry name" value="D-galactonate dehydratase family member VSWAT3_13707"/>
    <property type="match status" value="1"/>
</dbReference>
<dbReference type="SUPFAM" id="SSF51604">
    <property type="entry name" value="Enolase C-terminal domain-like"/>
    <property type="match status" value="1"/>
</dbReference>
<evidence type="ECO:0000313" key="6">
    <source>
        <dbReference type="EMBL" id="SHL72553.1"/>
    </source>
</evidence>
<dbReference type="PANTHER" id="PTHR48080:SF6">
    <property type="entry name" value="STARVATION-SENSING PROTEIN RSPA"/>
    <property type="match status" value="1"/>
</dbReference>
<dbReference type="InterPro" id="IPR018110">
    <property type="entry name" value="Mandel_Rmase/mucon_lact_enz_CS"/>
</dbReference>
<dbReference type="InterPro" id="IPR029065">
    <property type="entry name" value="Enolase_C-like"/>
</dbReference>
<dbReference type="RefSeq" id="WP_073280437.1">
    <property type="nucleotide sequence ID" value="NZ_FRAC01000048.1"/>
</dbReference>
<keyword evidence="3" id="KW-0479">Metal-binding</keyword>
<dbReference type="Proteomes" id="UP000184386">
    <property type="component" value="Unassembled WGS sequence"/>
</dbReference>
<dbReference type="Gene3D" id="3.20.20.120">
    <property type="entry name" value="Enolase-like C-terminal domain"/>
    <property type="match status" value="1"/>
</dbReference>
<dbReference type="InterPro" id="IPR029017">
    <property type="entry name" value="Enolase-like_N"/>
</dbReference>
<organism evidence="6 7">
    <name type="scientific">Anaerocolumna jejuensis DSM 15929</name>
    <dbReference type="NCBI Taxonomy" id="1121322"/>
    <lineage>
        <taxon>Bacteria</taxon>
        <taxon>Bacillati</taxon>
        <taxon>Bacillota</taxon>
        <taxon>Clostridia</taxon>
        <taxon>Lachnospirales</taxon>
        <taxon>Lachnospiraceae</taxon>
        <taxon>Anaerocolumna</taxon>
    </lineage>
</organism>
<feature type="domain" description="Mandelate racemase/muconate lactonizing enzyme C-terminal" evidence="5">
    <location>
        <begin position="133"/>
        <end position="257"/>
    </location>
</feature>
<dbReference type="STRING" id="1121322.SAMN02745136_05560"/>
<protein>
    <submittedName>
        <fullName evidence="6">Mannonate dehydratase</fullName>
    </submittedName>
</protein>
<dbReference type="PANTHER" id="PTHR48080">
    <property type="entry name" value="D-GALACTONATE DEHYDRATASE-RELATED"/>
    <property type="match status" value="1"/>
</dbReference>
<dbReference type="InterPro" id="IPR013341">
    <property type="entry name" value="Mandelate_racemase_N_dom"/>
</dbReference>
<dbReference type="Pfam" id="PF13378">
    <property type="entry name" value="MR_MLE_C"/>
    <property type="match status" value="1"/>
</dbReference>
<accession>A0A1M7CZI3</accession>
<keyword evidence="7" id="KW-1185">Reference proteome</keyword>
<evidence type="ECO:0000259" key="5">
    <source>
        <dbReference type="SMART" id="SM00922"/>
    </source>
</evidence>
<dbReference type="Pfam" id="PF02746">
    <property type="entry name" value="MR_MLE_N"/>
    <property type="match status" value="1"/>
</dbReference>
<dbReference type="PROSITE" id="PS00908">
    <property type="entry name" value="MR_MLE_1"/>
    <property type="match status" value="1"/>
</dbReference>
<dbReference type="SMART" id="SM00922">
    <property type="entry name" value="MR_MLE"/>
    <property type="match status" value="1"/>
</dbReference>
<sequence>MENITIRDIKVFVTAPRGINLVIVKVETSEPELFGYGCATFTWRHKAVVTAVEEYLCPMLKGKSVHNIEDIWQTMMGSSYWRNGPVLNNAISGVDEALWDIKGKLANMPLYSLLGGKAREGIAVYRHADGSCIEEVEECIRELQAEGYRYIRCHMGTYGGNFGGKRQQIVKPRGAENGAYYHPRMYMDSVIKLFDRVRSDIGWEIEVMHDVHERLSLSETLAFTKELEQFKLFFLEDSLSPEQANFYKYLREQTAVPFAMGELFTNPVEWIPIIQNQWIDFIRVHLSDIGGLTPAIKLANFCEAYGVRTAWHGPNDLSPIGMAAQMHLDMHCHNFGIQEFSGFNEAEEVVFPGCPVVNNGYAYVNDRPGIGVGFDEKEAAKYPAIEMNHSWLFSRLPDGTAVRP</sequence>
<dbReference type="OrthoDB" id="9775391at2"/>
<dbReference type="SFLD" id="SFLDS00001">
    <property type="entry name" value="Enolase"/>
    <property type="match status" value="1"/>
</dbReference>
<comment type="similarity">
    <text evidence="2">Belongs to the mandelate racemase/muconate lactonizing enzyme family. GalD subfamily.</text>
</comment>
<evidence type="ECO:0000256" key="3">
    <source>
        <dbReference type="ARBA" id="ARBA00022723"/>
    </source>
</evidence>
<dbReference type="InterPro" id="IPR034593">
    <property type="entry name" value="DgoD-like"/>
</dbReference>
<keyword evidence="4" id="KW-0460">Magnesium</keyword>
<name>A0A1M7CZI3_9FIRM</name>